<name>J9FCL3_WUCBA</name>
<dbReference type="Proteomes" id="UP000004810">
    <property type="component" value="Unassembled WGS sequence"/>
</dbReference>
<evidence type="ECO:0000313" key="5">
    <source>
        <dbReference type="EMBL" id="EJW87352.1"/>
    </source>
</evidence>
<proteinExistence type="inferred from homology"/>
<evidence type="ECO:0000256" key="3">
    <source>
        <dbReference type="ARBA" id="ARBA00022448"/>
    </source>
</evidence>
<keyword evidence="3" id="KW-0813">Transport</keyword>
<dbReference type="InterPro" id="IPR016024">
    <property type="entry name" value="ARM-type_fold"/>
</dbReference>
<gene>
    <name evidence="5" type="ORF">WUBG_01736</name>
</gene>
<dbReference type="GO" id="GO:0017056">
    <property type="term" value="F:structural constituent of nuclear pore"/>
    <property type="evidence" value="ECO:0007669"/>
    <property type="project" value="TreeGrafter"/>
</dbReference>
<dbReference type="Pfam" id="PF11894">
    <property type="entry name" value="Nup192"/>
    <property type="match status" value="2"/>
</dbReference>
<evidence type="ECO:0000256" key="1">
    <source>
        <dbReference type="ARBA" id="ARBA00004123"/>
    </source>
</evidence>
<feature type="non-terminal residue" evidence="5">
    <location>
        <position position="1308"/>
    </location>
</feature>
<protein>
    <submittedName>
        <fullName evidence="5">Uncharacterized protein</fullName>
    </submittedName>
</protein>
<reference evidence="6" key="1">
    <citation type="submission" date="2012-08" db="EMBL/GenBank/DDBJ databases">
        <title>The Genome Sequence of Wuchereria bancrofti.</title>
        <authorList>
            <person name="Nutman T.B."/>
            <person name="Fink D.L."/>
            <person name="Russ C."/>
            <person name="Young S."/>
            <person name="Zeng Q."/>
            <person name="Koehrsen M."/>
            <person name="Alvarado L."/>
            <person name="Berlin A."/>
            <person name="Chapman S.B."/>
            <person name="Chen Z."/>
            <person name="Freedman E."/>
            <person name="Gellesch M."/>
            <person name="Goldberg J."/>
            <person name="Griggs A."/>
            <person name="Gujja S."/>
            <person name="Heilman E.R."/>
            <person name="Heiman D."/>
            <person name="Hepburn T."/>
            <person name="Howarth C."/>
            <person name="Jen D."/>
            <person name="Larson L."/>
            <person name="Lewis B."/>
            <person name="Mehta T."/>
            <person name="Park D."/>
            <person name="Pearson M."/>
            <person name="Roberts A."/>
            <person name="Saif S."/>
            <person name="Shea T."/>
            <person name="Shenoy N."/>
            <person name="Sisk P."/>
            <person name="Stolte C."/>
            <person name="Sykes S."/>
            <person name="Walk T."/>
            <person name="White J."/>
            <person name="Yandava C."/>
            <person name="Haas B."/>
            <person name="Henn M.R."/>
            <person name="Nusbaum C."/>
            <person name="Birren B."/>
        </authorList>
    </citation>
    <scope>NUCLEOTIDE SEQUENCE [LARGE SCALE GENOMIC DNA]</scope>
    <source>
        <strain evidence="6">NA</strain>
    </source>
</reference>
<organism evidence="5 6">
    <name type="scientific">Wuchereria bancrofti</name>
    <dbReference type="NCBI Taxonomy" id="6293"/>
    <lineage>
        <taxon>Eukaryota</taxon>
        <taxon>Metazoa</taxon>
        <taxon>Ecdysozoa</taxon>
        <taxon>Nematoda</taxon>
        <taxon>Chromadorea</taxon>
        <taxon>Rhabditida</taxon>
        <taxon>Spirurina</taxon>
        <taxon>Spiruromorpha</taxon>
        <taxon>Filarioidea</taxon>
        <taxon>Onchocercidae</taxon>
        <taxon>Wuchereria</taxon>
    </lineage>
</organism>
<dbReference type="GO" id="GO:0006999">
    <property type="term" value="P:nuclear pore organization"/>
    <property type="evidence" value="ECO:0007669"/>
    <property type="project" value="TreeGrafter"/>
</dbReference>
<evidence type="ECO:0000256" key="4">
    <source>
        <dbReference type="ARBA" id="ARBA00023242"/>
    </source>
</evidence>
<dbReference type="EMBL" id="ADBV01000417">
    <property type="protein sequence ID" value="EJW87352.1"/>
    <property type="molecule type" value="Genomic_DNA"/>
</dbReference>
<dbReference type="PANTHER" id="PTHR31344">
    <property type="entry name" value="NUCLEAR PORE COMPLEX PROTEIN NUP205"/>
    <property type="match status" value="1"/>
</dbReference>
<accession>J9FCL3</accession>
<dbReference type="SUPFAM" id="SSF48371">
    <property type="entry name" value="ARM repeat"/>
    <property type="match status" value="1"/>
</dbReference>
<comment type="caution">
    <text evidence="5">The sequence shown here is derived from an EMBL/GenBank/DDBJ whole genome shotgun (WGS) entry which is preliminary data.</text>
</comment>
<evidence type="ECO:0000256" key="2">
    <source>
        <dbReference type="ARBA" id="ARBA00005892"/>
    </source>
</evidence>
<dbReference type="PANTHER" id="PTHR31344:SF0">
    <property type="entry name" value="NUCLEAR PORE COMPLEX PROTEIN NUP205"/>
    <property type="match status" value="1"/>
</dbReference>
<comment type="similarity">
    <text evidence="2">Belongs to the NUP186/NUP192/NUP205 family.</text>
</comment>
<keyword evidence="4" id="KW-0539">Nucleus</keyword>
<evidence type="ECO:0000313" key="6">
    <source>
        <dbReference type="Proteomes" id="UP000004810"/>
    </source>
</evidence>
<sequence>MWVRARNTFRVIDDYINSCYSEQSSSTSLEQLMAILNKAQALLVNILRNPSKNSLHRSVLNKSGEVVELDSGEVVKVDDGLRNEAIIISDLFNCDEFDALELVITGEVQIRHFPFLTRGLCAVVCYYDAHRFISAAVKALAEFKVDEKLPKSRELFEYLNQLLSDTAFIKRLIEVLQTVNVQSELQSLHHPNVNGLGGPKHQEILRELIEETLENCAQTLHLICSCWQLESAPPFLNDLFAPLKELQPNTPFRNTHLSLWTATLILISPHNLQNMRCARDLLMGFYKEVFLEDWQDSCLQASLQFAIVVSYNWLSVHQLVQEVLGGFSIKEDDLLEKAVDGLAFQFIRKCVISMPKFRKSFIAFATVDTLIKNFIAHLSNQVILLQHSGEIELQYVEEMLERGQLHRPRLHFENFIRCIADLYDGDSKYLEQLSAQFCSSESEELVKFLRNCRQLISPVLQVAFLDMLKNICKCRESACFIFGLLSPCHTKSAQSTLSWDHFWTAMHDYLGLFKRKKSQTSGIMHATQPGQHDTFQQIPQSELAGLVAWVQLVEIVAKNDQISRRHFADNSSWSCIETAISLVASGIPLVLKGALFRCLSSLAMDEHGAVKIWATLISLSVLTKTSSGKLVGIQWHLCSAACDALYNFLHHYAITAEAILDADPQIIVLTQILNDSPVFRSLAAVLCDGAERLHDFSPRSTDREAAVLSVLRLLDVSVSLHAPLIDAVRATNSSIIIASLDSLFLSSVESNGVTTYITVIASYLTQSELIPKHIYYVVSILRELCCCQPSIQSRIVQALLPLSLELIESFARLTSVKMAAIEASALDSPVYHGIDGLPVARVRGETARLFIEMCSSSIENDSGTTNLVYLFCGLRMPDLVNSVIESTGESWFRFRGTTMTCLHSLVDLLIEMTTSEVPFALPFAALFEPTLRLMLRLVSINCGCSTAILRFFRSNHDLIYRLTSFLLLLDTKKHNDKEEDIVLKNLKITIQGLVLHLSAVELSSLLQNRHYSQPERYFHLMLSQRDDIMEEQNSAVEPALGQGDIGYTPNKQRDEEEWPFLWKLLRTKADFNEMEIPVMELLNTKDWSSFQILSLCLRPTSANVQQCDIEHLNWLLCREFSMVANEMQPKFNFGISQDTKQLLQYCTTYNLMKNAEASLRQLLSGWLSFVNVLAIFCPVPFLAVGKLTASICALLKGLKEEVVEFRTTITDVADALIRFLIQPGKRSLQTKLDLYACISLILNYSTETLVPEREEYQDISRSGDGFLFGLTTSKIAQQDILRNALTKYGHELISLLSKDICDSPPGLR</sequence>
<comment type="subcellular location">
    <subcellularLocation>
        <location evidence="1">Nucleus</location>
    </subcellularLocation>
</comment>
<dbReference type="GO" id="GO:0044611">
    <property type="term" value="C:nuclear pore inner ring"/>
    <property type="evidence" value="ECO:0007669"/>
    <property type="project" value="TreeGrafter"/>
</dbReference>
<dbReference type="InterPro" id="IPR021827">
    <property type="entry name" value="Nup186/Nup192/Nup205"/>
</dbReference>